<dbReference type="AlphaFoldDB" id="A0A3N7EWW0"/>
<dbReference type="InParanoid" id="A0A3N7EWW0"/>
<name>A0A3N7EWW0_POPTR</name>
<protein>
    <submittedName>
        <fullName evidence="1">Uncharacterized protein</fullName>
    </submittedName>
</protein>
<dbReference type="Proteomes" id="UP000006729">
    <property type="component" value="Chromosome 3"/>
</dbReference>
<reference evidence="1 2" key="1">
    <citation type="journal article" date="2006" name="Science">
        <title>The genome of black cottonwood, Populus trichocarpa (Torr. &amp; Gray).</title>
        <authorList>
            <person name="Tuskan G.A."/>
            <person name="Difazio S."/>
            <person name="Jansson S."/>
            <person name="Bohlmann J."/>
            <person name="Grigoriev I."/>
            <person name="Hellsten U."/>
            <person name="Putnam N."/>
            <person name="Ralph S."/>
            <person name="Rombauts S."/>
            <person name="Salamov A."/>
            <person name="Schein J."/>
            <person name="Sterck L."/>
            <person name="Aerts A."/>
            <person name="Bhalerao R.R."/>
            <person name="Bhalerao R.P."/>
            <person name="Blaudez D."/>
            <person name="Boerjan W."/>
            <person name="Brun A."/>
            <person name="Brunner A."/>
            <person name="Busov V."/>
            <person name="Campbell M."/>
            <person name="Carlson J."/>
            <person name="Chalot M."/>
            <person name="Chapman J."/>
            <person name="Chen G.L."/>
            <person name="Cooper D."/>
            <person name="Coutinho P.M."/>
            <person name="Couturier J."/>
            <person name="Covert S."/>
            <person name="Cronk Q."/>
            <person name="Cunningham R."/>
            <person name="Davis J."/>
            <person name="Degroeve S."/>
            <person name="Dejardin A."/>
            <person name="Depamphilis C."/>
            <person name="Detter J."/>
            <person name="Dirks B."/>
            <person name="Dubchak I."/>
            <person name="Duplessis S."/>
            <person name="Ehlting J."/>
            <person name="Ellis B."/>
            <person name="Gendler K."/>
            <person name="Goodstein D."/>
            <person name="Gribskov M."/>
            <person name="Grimwood J."/>
            <person name="Groover A."/>
            <person name="Gunter L."/>
            <person name="Hamberger B."/>
            <person name="Heinze B."/>
            <person name="Helariutta Y."/>
            <person name="Henrissat B."/>
            <person name="Holligan D."/>
            <person name="Holt R."/>
            <person name="Huang W."/>
            <person name="Islam-Faridi N."/>
            <person name="Jones S."/>
            <person name="Jones-Rhoades M."/>
            <person name="Jorgensen R."/>
            <person name="Joshi C."/>
            <person name="Kangasjarvi J."/>
            <person name="Karlsson J."/>
            <person name="Kelleher C."/>
            <person name="Kirkpatrick R."/>
            <person name="Kirst M."/>
            <person name="Kohler A."/>
            <person name="Kalluri U."/>
            <person name="Larimer F."/>
            <person name="Leebens-Mack J."/>
            <person name="Leple J.C."/>
            <person name="Locascio P."/>
            <person name="Lou Y."/>
            <person name="Lucas S."/>
            <person name="Martin F."/>
            <person name="Montanini B."/>
            <person name="Napoli C."/>
            <person name="Nelson D.R."/>
            <person name="Nelson C."/>
            <person name="Nieminen K."/>
            <person name="Nilsson O."/>
            <person name="Pereda V."/>
            <person name="Peter G."/>
            <person name="Philippe R."/>
            <person name="Pilate G."/>
            <person name="Poliakov A."/>
            <person name="Razumovskaya J."/>
            <person name="Richardson P."/>
            <person name="Rinaldi C."/>
            <person name="Ritland K."/>
            <person name="Rouze P."/>
            <person name="Ryaboy D."/>
            <person name="Schmutz J."/>
            <person name="Schrader J."/>
            <person name="Segerman B."/>
            <person name="Shin H."/>
            <person name="Siddiqui A."/>
            <person name="Sterky F."/>
            <person name="Terry A."/>
            <person name="Tsai C.J."/>
            <person name="Uberbacher E."/>
            <person name="Unneberg P."/>
            <person name="Vahala J."/>
            <person name="Wall K."/>
            <person name="Wessler S."/>
            <person name="Yang G."/>
            <person name="Yin T."/>
            <person name="Douglas C."/>
            <person name="Marra M."/>
            <person name="Sandberg G."/>
            <person name="Van de Peer Y."/>
            <person name="Rokhsar D."/>
        </authorList>
    </citation>
    <scope>NUCLEOTIDE SEQUENCE [LARGE SCALE GENOMIC DNA]</scope>
    <source>
        <strain evidence="2">cv. Nisqually</strain>
    </source>
</reference>
<keyword evidence="2" id="KW-1185">Reference proteome</keyword>
<organism evidence="1 2">
    <name type="scientific">Populus trichocarpa</name>
    <name type="common">Western balsam poplar</name>
    <name type="synonym">Populus balsamifera subsp. trichocarpa</name>
    <dbReference type="NCBI Taxonomy" id="3694"/>
    <lineage>
        <taxon>Eukaryota</taxon>
        <taxon>Viridiplantae</taxon>
        <taxon>Streptophyta</taxon>
        <taxon>Embryophyta</taxon>
        <taxon>Tracheophyta</taxon>
        <taxon>Spermatophyta</taxon>
        <taxon>Magnoliopsida</taxon>
        <taxon>eudicotyledons</taxon>
        <taxon>Gunneridae</taxon>
        <taxon>Pentapetalae</taxon>
        <taxon>rosids</taxon>
        <taxon>fabids</taxon>
        <taxon>Malpighiales</taxon>
        <taxon>Salicaceae</taxon>
        <taxon>Saliceae</taxon>
        <taxon>Populus</taxon>
    </lineage>
</organism>
<evidence type="ECO:0000313" key="1">
    <source>
        <dbReference type="EMBL" id="RQO88615.1"/>
    </source>
</evidence>
<dbReference type="EMBL" id="CM009292">
    <property type="protein sequence ID" value="RQO88615.1"/>
    <property type="molecule type" value="Genomic_DNA"/>
</dbReference>
<proteinExistence type="predicted"/>
<accession>A0A3N7EWW0</accession>
<sequence length="30" mass="3590">MNFGLRMVWNLIKPQSIQLPCLWHSFVLAF</sequence>
<evidence type="ECO:0000313" key="2">
    <source>
        <dbReference type="Proteomes" id="UP000006729"/>
    </source>
</evidence>
<gene>
    <name evidence="1" type="ORF">POPTR_003G199150</name>
</gene>